<feature type="region of interest" description="Disordered" evidence="7">
    <location>
        <begin position="444"/>
        <end position="541"/>
    </location>
</feature>
<feature type="compositionally biased region" description="Basic and acidic residues" evidence="7">
    <location>
        <begin position="444"/>
        <end position="475"/>
    </location>
</feature>
<dbReference type="Pfam" id="PF00400">
    <property type="entry name" value="WD40"/>
    <property type="match status" value="1"/>
</dbReference>
<evidence type="ECO:0000256" key="5">
    <source>
        <dbReference type="ARBA" id="ARBA00023242"/>
    </source>
</evidence>
<dbReference type="GO" id="GO:0000462">
    <property type="term" value="P:maturation of SSU-rRNA from tricistronic rRNA transcript (SSU-rRNA, 5.8S rRNA, LSU-rRNA)"/>
    <property type="evidence" value="ECO:0007669"/>
    <property type="project" value="TreeGrafter"/>
</dbReference>
<dbReference type="Proteomes" id="UP000232323">
    <property type="component" value="Unassembled WGS sequence"/>
</dbReference>
<protein>
    <recommendedName>
        <fullName evidence="8">BING4 C-terminal domain-containing protein</fullName>
    </recommendedName>
</protein>
<sequence>MSEPVAASKASSAKKAKKSHAKDDKERRLRLQRGQGVNVKSIKDKKLKGRLKHVEKIVREAQEKAAKVSEWLLPSDTGILEAEGIERTYNFKQEDILRHVEVGAAQKVYDLRLPDLGPYRVDFTRNGRFMLLGGRKGHLALMDWSQSQLVCEVQVAETSKDVCFLHNELFFAAAQKKYVYIYDKRGVEIHCLKDHLEPNRLQFLPHHFLLCSVGDAGILRYQDTSHGAIVAQHKTKLGPCTVMKQNPHNAVLCLGHNNGCVTMWTPNITTPVVKMLCHRGPLSALAVNVSGTHMVSAGVDNQIKVWDIRMMRPLHAYFSYSPAINVEISQKGLLAVGYGRKVQIWQDALHSKQQTPYMSHSLVHGVMEGFAFCPYEDVLGIGHSEGVSTMLVPGAGEPNFDSFVANPFQSRRERQEQEVHMLLDKLQPETVVLDPDVIGRVRKEPREVQVEKRRQEEEANRLRRKQAEEKNDSKARMKGKNRPSKRHRKKQTNVIEEKRPEVLKKMRDEEKRRQDKQARMQKLEQDIAIGSAPRALSRFYK</sequence>
<feature type="compositionally biased region" description="Low complexity" evidence="7">
    <location>
        <begin position="1"/>
        <end position="11"/>
    </location>
</feature>
<feature type="repeat" description="WD" evidence="6">
    <location>
        <begin position="275"/>
        <end position="316"/>
    </location>
</feature>
<dbReference type="FunFam" id="2.130.10.10:FF:000378">
    <property type="entry name" value="U3 small nucleolar RNA-associated protein 7"/>
    <property type="match status" value="1"/>
</dbReference>
<proteinExistence type="predicted"/>
<dbReference type="InterPro" id="IPR019775">
    <property type="entry name" value="WD40_repeat_CS"/>
</dbReference>
<dbReference type="PROSITE" id="PS00678">
    <property type="entry name" value="WD_REPEATS_1"/>
    <property type="match status" value="1"/>
</dbReference>
<feature type="domain" description="BING4 C-terminal" evidence="8">
    <location>
        <begin position="356"/>
        <end position="435"/>
    </location>
</feature>
<dbReference type="SMART" id="SM00320">
    <property type="entry name" value="WD40"/>
    <property type="match status" value="6"/>
</dbReference>
<keyword evidence="3 6" id="KW-0853">WD repeat</keyword>
<evidence type="ECO:0000256" key="7">
    <source>
        <dbReference type="SAM" id="MobiDB-lite"/>
    </source>
</evidence>
<accession>A0A250WTH7</accession>
<dbReference type="InterPro" id="IPR001680">
    <property type="entry name" value="WD40_rpt"/>
</dbReference>
<comment type="caution">
    <text evidence="9">The sequence shown here is derived from an EMBL/GenBank/DDBJ whole genome shotgun (WGS) entry which is preliminary data.</text>
</comment>
<keyword evidence="10" id="KW-1185">Reference proteome</keyword>
<dbReference type="Pfam" id="PF08149">
    <property type="entry name" value="BING4CT"/>
    <property type="match status" value="1"/>
</dbReference>
<dbReference type="PANTHER" id="PTHR14085:SF3">
    <property type="entry name" value="WD REPEAT-CONTAINING PROTEIN 46"/>
    <property type="match status" value="1"/>
</dbReference>
<organism evidence="9 10">
    <name type="scientific">Chlamydomonas eustigma</name>
    <dbReference type="NCBI Taxonomy" id="1157962"/>
    <lineage>
        <taxon>Eukaryota</taxon>
        <taxon>Viridiplantae</taxon>
        <taxon>Chlorophyta</taxon>
        <taxon>core chlorophytes</taxon>
        <taxon>Chlorophyceae</taxon>
        <taxon>CS clade</taxon>
        <taxon>Chlamydomonadales</taxon>
        <taxon>Chlamydomonadaceae</taxon>
        <taxon>Chlamydomonas</taxon>
    </lineage>
</organism>
<comment type="subcellular location">
    <subcellularLocation>
        <location evidence="1">Nucleus</location>
        <location evidence="1">Nucleolus</location>
    </subcellularLocation>
</comment>
<dbReference type="SUPFAM" id="SSF50978">
    <property type="entry name" value="WD40 repeat-like"/>
    <property type="match status" value="1"/>
</dbReference>
<dbReference type="Gene3D" id="2.130.10.10">
    <property type="entry name" value="YVTN repeat-like/Quinoprotein amine dehydrogenase"/>
    <property type="match status" value="1"/>
</dbReference>
<evidence type="ECO:0000256" key="6">
    <source>
        <dbReference type="PROSITE-ProRule" id="PRU00221"/>
    </source>
</evidence>
<dbReference type="GO" id="GO:0030686">
    <property type="term" value="C:90S preribosome"/>
    <property type="evidence" value="ECO:0007669"/>
    <property type="project" value="TreeGrafter"/>
</dbReference>
<dbReference type="InterPro" id="IPR036322">
    <property type="entry name" value="WD40_repeat_dom_sf"/>
</dbReference>
<dbReference type="EMBL" id="BEGY01000005">
    <property type="protein sequence ID" value="GAX74039.1"/>
    <property type="molecule type" value="Genomic_DNA"/>
</dbReference>
<dbReference type="GO" id="GO:0032040">
    <property type="term" value="C:small-subunit processome"/>
    <property type="evidence" value="ECO:0007669"/>
    <property type="project" value="TreeGrafter"/>
</dbReference>
<dbReference type="PROSITE" id="PS50294">
    <property type="entry name" value="WD_REPEATS_REGION"/>
    <property type="match status" value="1"/>
</dbReference>
<dbReference type="AlphaFoldDB" id="A0A250WTH7"/>
<evidence type="ECO:0000256" key="2">
    <source>
        <dbReference type="ARBA" id="ARBA00022552"/>
    </source>
</evidence>
<dbReference type="SMART" id="SM01033">
    <property type="entry name" value="BING4CT"/>
    <property type="match status" value="1"/>
</dbReference>
<dbReference type="PANTHER" id="PTHR14085">
    <property type="entry name" value="WD-REPEAT PROTEIN BING4"/>
    <property type="match status" value="1"/>
</dbReference>
<gene>
    <name evidence="9" type="ORF">CEUSTIGMA_g1489.t1</name>
</gene>
<dbReference type="STRING" id="1157962.A0A250WTH7"/>
<evidence type="ECO:0000313" key="9">
    <source>
        <dbReference type="EMBL" id="GAX74039.1"/>
    </source>
</evidence>
<dbReference type="InterPro" id="IPR040315">
    <property type="entry name" value="WDR46/Utp7"/>
</dbReference>
<evidence type="ECO:0000256" key="3">
    <source>
        <dbReference type="ARBA" id="ARBA00022574"/>
    </source>
</evidence>
<keyword evidence="4" id="KW-0677">Repeat</keyword>
<name>A0A250WTH7_9CHLO</name>
<keyword evidence="5" id="KW-0539">Nucleus</keyword>
<dbReference type="InterPro" id="IPR012952">
    <property type="entry name" value="BING4_C_dom"/>
</dbReference>
<evidence type="ECO:0000313" key="10">
    <source>
        <dbReference type="Proteomes" id="UP000232323"/>
    </source>
</evidence>
<dbReference type="OrthoDB" id="10251154at2759"/>
<evidence type="ECO:0000256" key="4">
    <source>
        <dbReference type="ARBA" id="ARBA00022737"/>
    </source>
</evidence>
<feature type="compositionally biased region" description="Basic and acidic residues" evidence="7">
    <location>
        <begin position="495"/>
        <end position="525"/>
    </location>
</feature>
<feature type="region of interest" description="Disordered" evidence="7">
    <location>
        <begin position="1"/>
        <end position="34"/>
    </location>
</feature>
<evidence type="ECO:0000259" key="8">
    <source>
        <dbReference type="SMART" id="SM01033"/>
    </source>
</evidence>
<reference evidence="9 10" key="1">
    <citation type="submission" date="2017-08" db="EMBL/GenBank/DDBJ databases">
        <title>Acidophilic green algal genome provides insights into adaptation to an acidic environment.</title>
        <authorList>
            <person name="Hirooka S."/>
            <person name="Hirose Y."/>
            <person name="Kanesaki Y."/>
            <person name="Higuchi S."/>
            <person name="Fujiwara T."/>
            <person name="Onuma R."/>
            <person name="Era A."/>
            <person name="Ohbayashi R."/>
            <person name="Uzuka A."/>
            <person name="Nozaki H."/>
            <person name="Yoshikawa H."/>
            <person name="Miyagishima S.Y."/>
        </authorList>
    </citation>
    <scope>NUCLEOTIDE SEQUENCE [LARGE SCALE GENOMIC DNA]</scope>
    <source>
        <strain evidence="9 10">NIES-2499</strain>
    </source>
</reference>
<evidence type="ECO:0000256" key="1">
    <source>
        <dbReference type="ARBA" id="ARBA00004604"/>
    </source>
</evidence>
<dbReference type="InterPro" id="IPR015943">
    <property type="entry name" value="WD40/YVTN_repeat-like_dom_sf"/>
</dbReference>
<keyword evidence="2" id="KW-0698">rRNA processing</keyword>
<dbReference type="PROSITE" id="PS50082">
    <property type="entry name" value="WD_REPEATS_2"/>
    <property type="match status" value="1"/>
</dbReference>
<feature type="compositionally biased region" description="Basic residues" evidence="7">
    <location>
        <begin position="476"/>
        <end position="491"/>
    </location>
</feature>